<dbReference type="GO" id="GO:0032051">
    <property type="term" value="F:clathrin light chain binding"/>
    <property type="evidence" value="ECO:0007669"/>
    <property type="project" value="TreeGrafter"/>
</dbReference>
<evidence type="ECO:0000313" key="1">
    <source>
        <dbReference type="EMBL" id="EJW72091.1"/>
    </source>
</evidence>
<dbReference type="EMBL" id="ADBV01016952">
    <property type="protein sequence ID" value="EJW72091.1"/>
    <property type="molecule type" value="Genomic_DNA"/>
</dbReference>
<dbReference type="GO" id="GO:0071439">
    <property type="term" value="C:clathrin complex"/>
    <property type="evidence" value="ECO:0007669"/>
    <property type="project" value="TreeGrafter"/>
</dbReference>
<protein>
    <submittedName>
        <fullName evidence="1">Cltcb protein</fullName>
    </submittedName>
</protein>
<dbReference type="InterPro" id="IPR016025">
    <property type="entry name" value="Clathrin_H-chain_N"/>
</dbReference>
<sequence length="197" mass="22019">MESDKFIVVREKVGENAQVVIVDMNDVNNPLRRPITADSVIMNPATKVLALKSSRTLQIFNIELKTKMKAYNMPEDVIFWKWVNVNTIALVSETAAYHWSLQGDSPPVKTFERHSTLSGFQIINYRADAECLGINAANIGFATLTMESDKFIVVREKVGENAQVVIVDMNDVNNPLRRPITADSVIMNPATKVLALK</sequence>
<dbReference type="GO" id="GO:0005198">
    <property type="term" value="F:structural molecule activity"/>
    <property type="evidence" value="ECO:0007669"/>
    <property type="project" value="InterPro"/>
</dbReference>
<dbReference type="InterPro" id="IPR022365">
    <property type="entry name" value="Clathrin_H-chain_propeller_rpt"/>
</dbReference>
<dbReference type="GO" id="GO:0030132">
    <property type="term" value="C:clathrin coat of coated pit"/>
    <property type="evidence" value="ECO:0007669"/>
    <property type="project" value="InterPro"/>
</dbReference>
<dbReference type="AlphaFoldDB" id="J9DR97"/>
<dbReference type="PANTHER" id="PTHR10292">
    <property type="entry name" value="CLATHRIN HEAVY CHAIN RELATED"/>
    <property type="match status" value="1"/>
</dbReference>
<reference evidence="2" key="1">
    <citation type="submission" date="2012-08" db="EMBL/GenBank/DDBJ databases">
        <title>The Genome Sequence of Wuchereria bancrofti.</title>
        <authorList>
            <person name="Nutman T.B."/>
            <person name="Fink D.L."/>
            <person name="Russ C."/>
            <person name="Young S."/>
            <person name="Zeng Q."/>
            <person name="Koehrsen M."/>
            <person name="Alvarado L."/>
            <person name="Berlin A."/>
            <person name="Chapman S.B."/>
            <person name="Chen Z."/>
            <person name="Freedman E."/>
            <person name="Gellesch M."/>
            <person name="Goldberg J."/>
            <person name="Griggs A."/>
            <person name="Gujja S."/>
            <person name="Heilman E.R."/>
            <person name="Heiman D."/>
            <person name="Hepburn T."/>
            <person name="Howarth C."/>
            <person name="Jen D."/>
            <person name="Larson L."/>
            <person name="Lewis B."/>
            <person name="Mehta T."/>
            <person name="Park D."/>
            <person name="Pearson M."/>
            <person name="Roberts A."/>
            <person name="Saif S."/>
            <person name="Shea T."/>
            <person name="Shenoy N."/>
            <person name="Sisk P."/>
            <person name="Stolte C."/>
            <person name="Sykes S."/>
            <person name="Walk T."/>
            <person name="White J."/>
            <person name="Yandava C."/>
            <person name="Haas B."/>
            <person name="Henn M.R."/>
            <person name="Nusbaum C."/>
            <person name="Birren B."/>
        </authorList>
    </citation>
    <scope>NUCLEOTIDE SEQUENCE [LARGE SCALE GENOMIC DNA]</scope>
    <source>
        <strain evidence="2">NA</strain>
    </source>
</reference>
<evidence type="ECO:0000313" key="2">
    <source>
        <dbReference type="Proteomes" id="UP000004810"/>
    </source>
</evidence>
<dbReference type="PANTHER" id="PTHR10292:SF1">
    <property type="entry name" value="CLATHRIN HEAVY CHAIN"/>
    <property type="match status" value="1"/>
</dbReference>
<dbReference type="Proteomes" id="UP000004810">
    <property type="component" value="Unassembled WGS sequence"/>
</dbReference>
<dbReference type="GO" id="GO:0045334">
    <property type="term" value="C:clathrin-coated endocytic vesicle"/>
    <property type="evidence" value="ECO:0007669"/>
    <property type="project" value="TreeGrafter"/>
</dbReference>
<dbReference type="SUPFAM" id="SSF50989">
    <property type="entry name" value="Clathrin heavy-chain terminal domain"/>
    <property type="match status" value="2"/>
</dbReference>
<dbReference type="GO" id="GO:0006898">
    <property type="term" value="P:receptor-mediated endocytosis"/>
    <property type="evidence" value="ECO:0007669"/>
    <property type="project" value="TreeGrafter"/>
</dbReference>
<comment type="caution">
    <text evidence="1">The sequence shown here is derived from an EMBL/GenBank/DDBJ whole genome shotgun (WGS) entry which is preliminary data.</text>
</comment>
<name>J9DR97_WUCBA</name>
<gene>
    <name evidence="1" type="ORF">WUBG_17002</name>
</gene>
<dbReference type="GO" id="GO:0006886">
    <property type="term" value="P:intracellular protein transport"/>
    <property type="evidence" value="ECO:0007669"/>
    <property type="project" value="InterPro"/>
</dbReference>
<organism evidence="1 2">
    <name type="scientific">Wuchereria bancrofti</name>
    <dbReference type="NCBI Taxonomy" id="6293"/>
    <lineage>
        <taxon>Eukaryota</taxon>
        <taxon>Metazoa</taxon>
        <taxon>Ecdysozoa</taxon>
        <taxon>Nematoda</taxon>
        <taxon>Chromadorea</taxon>
        <taxon>Rhabditida</taxon>
        <taxon>Spirurina</taxon>
        <taxon>Spiruromorpha</taxon>
        <taxon>Filarioidea</taxon>
        <taxon>Onchocercidae</taxon>
        <taxon>Wuchereria</taxon>
    </lineage>
</organism>
<accession>J9DR97</accession>
<dbReference type="Gene3D" id="2.130.10.110">
    <property type="entry name" value="Clathrin heavy-chain terminal domain"/>
    <property type="match status" value="2"/>
</dbReference>
<proteinExistence type="predicted"/>
<dbReference type="Pfam" id="PF01394">
    <property type="entry name" value="Clathrin_propel"/>
    <property type="match status" value="1"/>
</dbReference>
<feature type="non-terminal residue" evidence="1">
    <location>
        <position position="197"/>
    </location>
</feature>
<dbReference type="GO" id="GO:0030130">
    <property type="term" value="C:clathrin coat of trans-Golgi network vesicle"/>
    <property type="evidence" value="ECO:0007669"/>
    <property type="project" value="InterPro"/>
</dbReference>